<reference evidence="1" key="1">
    <citation type="submission" date="2021-01" db="EMBL/GenBank/DDBJ databases">
        <title>Adiantum capillus-veneris genome.</title>
        <authorList>
            <person name="Fang Y."/>
            <person name="Liao Q."/>
        </authorList>
    </citation>
    <scope>NUCLEOTIDE SEQUENCE</scope>
    <source>
        <strain evidence="1">H3</strain>
        <tissue evidence="1">Leaf</tissue>
    </source>
</reference>
<comment type="caution">
    <text evidence="1">The sequence shown here is derived from an EMBL/GenBank/DDBJ whole genome shotgun (WGS) entry which is preliminary data.</text>
</comment>
<proteinExistence type="predicted"/>
<dbReference type="EMBL" id="JABFUD020000002">
    <property type="protein sequence ID" value="KAI5083493.1"/>
    <property type="molecule type" value="Genomic_DNA"/>
</dbReference>
<sequence length="80" mass="8850">MLKLWDLEVAVNVAAALPFDVGITQQVLATYQVDKGIIVVNGRTLDLTPSELAHVFRILDAQKSTIAIADEVIRFLKEDE</sequence>
<evidence type="ECO:0000313" key="2">
    <source>
        <dbReference type="Proteomes" id="UP000886520"/>
    </source>
</evidence>
<dbReference type="AlphaFoldDB" id="A0A9D4VDC6"/>
<gene>
    <name evidence="1" type="ORF">GOP47_0003236</name>
</gene>
<keyword evidence="2" id="KW-1185">Reference proteome</keyword>
<organism evidence="1 2">
    <name type="scientific">Adiantum capillus-veneris</name>
    <name type="common">Maidenhair fern</name>
    <dbReference type="NCBI Taxonomy" id="13818"/>
    <lineage>
        <taxon>Eukaryota</taxon>
        <taxon>Viridiplantae</taxon>
        <taxon>Streptophyta</taxon>
        <taxon>Embryophyta</taxon>
        <taxon>Tracheophyta</taxon>
        <taxon>Polypodiopsida</taxon>
        <taxon>Polypodiidae</taxon>
        <taxon>Polypodiales</taxon>
        <taxon>Pteridineae</taxon>
        <taxon>Pteridaceae</taxon>
        <taxon>Vittarioideae</taxon>
        <taxon>Adiantum</taxon>
    </lineage>
</organism>
<evidence type="ECO:0000313" key="1">
    <source>
        <dbReference type="EMBL" id="KAI5083493.1"/>
    </source>
</evidence>
<dbReference type="Proteomes" id="UP000886520">
    <property type="component" value="Chromosome 3"/>
</dbReference>
<protein>
    <submittedName>
        <fullName evidence="1">Uncharacterized protein</fullName>
    </submittedName>
</protein>
<accession>A0A9D4VDC6</accession>
<name>A0A9D4VDC6_ADICA</name>